<sequence>MPTELTGTSAITNIPPASFRPCDILPVASVNRESRAETLKHYLTLYQARYRYQNKTSSSDTQEEESRSNEEYLSGTTDLLLPHVMYFNQKIDCLTIVYPDRKVGSCDILAIFPLYNQEAARFLESIRKVKVYHDTVNNYHTITNTIKQIQSTTIRHRDTMNLQPLSNGRAKKSRSKKPRVEKSRAQKPQYSDKGTQTTLPPPFTGFHLFPELPIQIRRKIWRSSFERRKVELRCGLVQPTPPDHPLPGNNPFGQQARDYLICRQYRIPPIQKVPVAFVNKESRAETLRHYVRLYQDLHFPENGNNLRYPCTIYFNPKLDTPLIYANKPQYAFDKISLSLERLFPSYDSLAVEAMREIRKVDIIFMGSIISNHESYDLDGCRDALSMFDNLEEVFMMSTNIYPKFDIQALLTQYFSLIGNSPSFNRTNHVELEFWSPPDWLLGMAAPQSS</sequence>
<name>A0A4Y8CHS8_9HELO</name>
<feature type="region of interest" description="Disordered" evidence="1">
    <location>
        <begin position="153"/>
        <end position="201"/>
    </location>
</feature>
<evidence type="ECO:0000259" key="2">
    <source>
        <dbReference type="Pfam" id="PF20150"/>
    </source>
</evidence>
<accession>A0A4Y8CHS8</accession>
<dbReference type="EMBL" id="PHWZ01000867">
    <property type="protein sequence ID" value="TEY30454.1"/>
    <property type="molecule type" value="Genomic_DNA"/>
</dbReference>
<protein>
    <recommendedName>
        <fullName evidence="2">2EXR domain-containing protein</fullName>
    </recommendedName>
</protein>
<feature type="domain" description="2EXR" evidence="2">
    <location>
        <begin position="206"/>
        <end position="320"/>
    </location>
</feature>
<dbReference type="Proteomes" id="UP000297299">
    <property type="component" value="Unassembled WGS sequence"/>
</dbReference>
<gene>
    <name evidence="3" type="ORF">BOTCAL_0871g00010</name>
</gene>
<keyword evidence="4" id="KW-1185">Reference proteome</keyword>
<dbReference type="Pfam" id="PF20150">
    <property type="entry name" value="2EXR"/>
    <property type="match status" value="1"/>
</dbReference>
<evidence type="ECO:0000313" key="3">
    <source>
        <dbReference type="EMBL" id="TEY30454.1"/>
    </source>
</evidence>
<evidence type="ECO:0000256" key="1">
    <source>
        <dbReference type="SAM" id="MobiDB-lite"/>
    </source>
</evidence>
<feature type="compositionally biased region" description="Polar residues" evidence="1">
    <location>
        <begin position="186"/>
        <end position="198"/>
    </location>
</feature>
<comment type="caution">
    <text evidence="3">The sequence shown here is derived from an EMBL/GenBank/DDBJ whole genome shotgun (WGS) entry which is preliminary data.</text>
</comment>
<dbReference type="OrthoDB" id="3473305at2759"/>
<evidence type="ECO:0000313" key="4">
    <source>
        <dbReference type="Proteomes" id="UP000297299"/>
    </source>
</evidence>
<organism evidence="3 4">
    <name type="scientific">Botryotinia calthae</name>
    <dbReference type="NCBI Taxonomy" id="38488"/>
    <lineage>
        <taxon>Eukaryota</taxon>
        <taxon>Fungi</taxon>
        <taxon>Dikarya</taxon>
        <taxon>Ascomycota</taxon>
        <taxon>Pezizomycotina</taxon>
        <taxon>Leotiomycetes</taxon>
        <taxon>Helotiales</taxon>
        <taxon>Sclerotiniaceae</taxon>
        <taxon>Botryotinia</taxon>
    </lineage>
</organism>
<dbReference type="AlphaFoldDB" id="A0A4Y8CHS8"/>
<proteinExistence type="predicted"/>
<reference evidence="3 4" key="1">
    <citation type="submission" date="2017-11" db="EMBL/GenBank/DDBJ databases">
        <title>Comparative genomics of Botrytis spp.</title>
        <authorList>
            <person name="Valero-Jimenez C.A."/>
            <person name="Tapia P."/>
            <person name="Veloso J."/>
            <person name="Silva-Moreno E."/>
            <person name="Staats M."/>
            <person name="Valdes J.H."/>
            <person name="Van Kan J.A.L."/>
        </authorList>
    </citation>
    <scope>NUCLEOTIDE SEQUENCE [LARGE SCALE GENOMIC DNA]</scope>
    <source>
        <strain evidence="3 4">MUCL2830</strain>
    </source>
</reference>
<feature type="region of interest" description="Disordered" evidence="1">
    <location>
        <begin position="54"/>
        <end position="73"/>
    </location>
</feature>
<dbReference type="PANTHER" id="PTHR35910:SF6">
    <property type="entry name" value="2EXR DOMAIN-CONTAINING PROTEIN"/>
    <property type="match status" value="1"/>
</dbReference>
<dbReference type="InterPro" id="IPR045518">
    <property type="entry name" value="2EXR"/>
</dbReference>
<dbReference type="PANTHER" id="PTHR35910">
    <property type="entry name" value="2EXR DOMAIN-CONTAINING PROTEIN"/>
    <property type="match status" value="1"/>
</dbReference>